<proteinExistence type="predicted"/>
<dbReference type="InParanoid" id="A0A674P8V4"/>
<evidence type="ECO:0000313" key="2">
    <source>
        <dbReference type="Ensembl" id="ENSTRUP00000082139.1"/>
    </source>
</evidence>
<accession>A0A674P8V4</accession>
<keyword evidence="3" id="KW-1185">Reference proteome</keyword>
<keyword evidence="1" id="KW-0472">Membrane</keyword>
<keyword evidence="1" id="KW-1133">Transmembrane helix</keyword>
<sequence>RAVIGGVGGGRVISFAFKHFTQTHMWAHTHTHTLILMIYNNLKPCQIFLIGPFFPQKRGPTVWHPFIFLYNVLCHLTVLLSLSIYSYTFSVYITVRRVWYETKRR</sequence>
<feature type="transmembrane region" description="Helical" evidence="1">
    <location>
        <begin position="67"/>
        <end position="95"/>
    </location>
</feature>
<dbReference type="Ensembl" id="ENSTRUT00000069897.1">
    <property type="protein sequence ID" value="ENSTRUP00000082139.1"/>
    <property type="gene ID" value="ENSTRUG00000026806.1"/>
</dbReference>
<reference evidence="2 3" key="1">
    <citation type="journal article" date="2011" name="Genome Biol. Evol.">
        <title>Integration of the genetic map and genome assembly of fugu facilitates insights into distinct features of genome evolution in teleosts and mammals.</title>
        <authorList>
            <person name="Kai W."/>
            <person name="Kikuchi K."/>
            <person name="Tohari S."/>
            <person name="Chew A.K."/>
            <person name="Tay A."/>
            <person name="Fujiwara A."/>
            <person name="Hosoya S."/>
            <person name="Suetake H."/>
            <person name="Naruse K."/>
            <person name="Brenner S."/>
            <person name="Suzuki Y."/>
            <person name="Venkatesh B."/>
        </authorList>
    </citation>
    <scope>NUCLEOTIDE SEQUENCE [LARGE SCALE GENOMIC DNA]</scope>
</reference>
<evidence type="ECO:0000256" key="1">
    <source>
        <dbReference type="SAM" id="Phobius"/>
    </source>
</evidence>
<keyword evidence="1" id="KW-0812">Transmembrane</keyword>
<evidence type="ECO:0000313" key="3">
    <source>
        <dbReference type="Proteomes" id="UP000005226"/>
    </source>
</evidence>
<organism evidence="2 3">
    <name type="scientific">Takifugu rubripes</name>
    <name type="common">Japanese pufferfish</name>
    <name type="synonym">Fugu rubripes</name>
    <dbReference type="NCBI Taxonomy" id="31033"/>
    <lineage>
        <taxon>Eukaryota</taxon>
        <taxon>Metazoa</taxon>
        <taxon>Chordata</taxon>
        <taxon>Craniata</taxon>
        <taxon>Vertebrata</taxon>
        <taxon>Euteleostomi</taxon>
        <taxon>Actinopterygii</taxon>
        <taxon>Neopterygii</taxon>
        <taxon>Teleostei</taxon>
        <taxon>Neoteleostei</taxon>
        <taxon>Acanthomorphata</taxon>
        <taxon>Eupercaria</taxon>
        <taxon>Tetraodontiformes</taxon>
        <taxon>Tetradontoidea</taxon>
        <taxon>Tetraodontidae</taxon>
        <taxon>Takifugu</taxon>
    </lineage>
</organism>
<name>A0A674P8V4_TAKRU</name>
<protein>
    <submittedName>
        <fullName evidence="2">Uncharacterized protein</fullName>
    </submittedName>
</protein>
<reference evidence="2" key="2">
    <citation type="submission" date="2025-08" db="UniProtKB">
        <authorList>
            <consortium name="Ensembl"/>
        </authorList>
    </citation>
    <scope>IDENTIFICATION</scope>
</reference>
<dbReference type="Proteomes" id="UP000005226">
    <property type="component" value="Chromosome 8"/>
</dbReference>
<dbReference type="AlphaFoldDB" id="A0A674P8V4"/>
<reference evidence="2" key="3">
    <citation type="submission" date="2025-09" db="UniProtKB">
        <authorList>
            <consortium name="Ensembl"/>
        </authorList>
    </citation>
    <scope>IDENTIFICATION</scope>
</reference>